<comment type="caution">
    <text evidence="1">The sequence shown here is derived from an EMBL/GenBank/DDBJ whole genome shotgun (WGS) entry which is preliminary data.</text>
</comment>
<dbReference type="Proteomes" id="UP000011618">
    <property type="component" value="Unassembled WGS sequence"/>
</dbReference>
<reference evidence="1 2" key="1">
    <citation type="journal article" date="2014" name="PLoS Genet.">
        <title>Phylogenetically driven sequencing of extremely halophilic archaea reveals strategies for static and dynamic osmo-response.</title>
        <authorList>
            <person name="Becker E.A."/>
            <person name="Seitzer P.M."/>
            <person name="Tritt A."/>
            <person name="Larsen D."/>
            <person name="Krusor M."/>
            <person name="Yao A.I."/>
            <person name="Wu D."/>
            <person name="Madern D."/>
            <person name="Eisen J.A."/>
            <person name="Darling A.E."/>
            <person name="Facciotti M.T."/>
        </authorList>
    </citation>
    <scope>NUCLEOTIDE SEQUENCE [LARGE SCALE GENOMIC DNA]</scope>
    <source>
        <strain evidence="1 2">DSM 3751</strain>
    </source>
</reference>
<evidence type="ECO:0000313" key="1">
    <source>
        <dbReference type="EMBL" id="ELY80527.1"/>
    </source>
</evidence>
<proteinExistence type="predicted"/>
<protein>
    <submittedName>
        <fullName evidence="1">Uncharacterized protein</fullName>
    </submittedName>
</protein>
<organism evidence="1 2">
    <name type="scientific">Natrinema pallidum DSM 3751</name>
    <dbReference type="NCBI Taxonomy" id="1227495"/>
    <lineage>
        <taxon>Archaea</taxon>
        <taxon>Methanobacteriati</taxon>
        <taxon>Methanobacteriota</taxon>
        <taxon>Stenosarchaea group</taxon>
        <taxon>Halobacteria</taxon>
        <taxon>Halobacteriales</taxon>
        <taxon>Natrialbaceae</taxon>
        <taxon>Natrinema</taxon>
    </lineage>
</organism>
<dbReference type="EMBL" id="AOII01000032">
    <property type="protein sequence ID" value="ELY80527.1"/>
    <property type="molecule type" value="Genomic_DNA"/>
</dbReference>
<name>L9Z4E6_9EURY</name>
<gene>
    <name evidence="1" type="ORF">C487_04198</name>
</gene>
<sequence>MPLPTEFEYGLGHRSERQPALVRTHTAFPVKVLGKRFVRSRRVTLRDYIQSPDCSILLDYSIRII</sequence>
<accession>L9Z4E6</accession>
<dbReference type="PATRIC" id="fig|1227495.3.peg.832"/>
<dbReference type="AlphaFoldDB" id="L9Z4E6"/>
<evidence type="ECO:0000313" key="2">
    <source>
        <dbReference type="Proteomes" id="UP000011618"/>
    </source>
</evidence>